<name>A0A928Z7M1_9CYAN</name>
<dbReference type="EMBL" id="JADEXN010000019">
    <property type="protein sequence ID" value="MBE9039594.1"/>
    <property type="molecule type" value="Genomic_DNA"/>
</dbReference>
<organism evidence="2 3">
    <name type="scientific">Zarconia navalis LEGE 11467</name>
    <dbReference type="NCBI Taxonomy" id="1828826"/>
    <lineage>
        <taxon>Bacteria</taxon>
        <taxon>Bacillati</taxon>
        <taxon>Cyanobacteriota</taxon>
        <taxon>Cyanophyceae</taxon>
        <taxon>Oscillatoriophycideae</taxon>
        <taxon>Oscillatoriales</taxon>
        <taxon>Oscillatoriales incertae sedis</taxon>
        <taxon>Zarconia</taxon>
        <taxon>Zarconia navalis</taxon>
    </lineage>
</organism>
<dbReference type="RefSeq" id="WP_264319855.1">
    <property type="nucleotide sequence ID" value="NZ_JADEXN010000019.1"/>
</dbReference>
<dbReference type="Proteomes" id="UP000621799">
    <property type="component" value="Unassembled WGS sequence"/>
</dbReference>
<comment type="caution">
    <text evidence="2">The sequence shown here is derived from an EMBL/GenBank/DDBJ whole genome shotgun (WGS) entry which is preliminary data.</text>
</comment>
<sequence length="150" mass="17480">MKRNWQPEELIEHWTLLPTELDLLTQRGATNRLGFAVLLKFYQYEGRFPMTPAEIPPAVVRYVADQLKCDPDQFGDYDFSGRTIKAHRARVRHTLGFREATVEDGRTLTAWLETQMLAYDLKLESLTQAALHHLRHLKTEECRKIPPFDA</sequence>
<proteinExistence type="predicted"/>
<protein>
    <submittedName>
        <fullName evidence="2">DUF4158 domain-containing protein</fullName>
    </submittedName>
</protein>
<keyword evidence="3" id="KW-1185">Reference proteome</keyword>
<evidence type="ECO:0000313" key="2">
    <source>
        <dbReference type="EMBL" id="MBE9039594.1"/>
    </source>
</evidence>
<gene>
    <name evidence="2" type="ORF">IQ235_02135</name>
</gene>
<accession>A0A928Z7M1</accession>
<evidence type="ECO:0000313" key="3">
    <source>
        <dbReference type="Proteomes" id="UP000621799"/>
    </source>
</evidence>
<dbReference type="Pfam" id="PF13700">
    <property type="entry name" value="DUF4158"/>
    <property type="match status" value="1"/>
</dbReference>
<evidence type="ECO:0000259" key="1">
    <source>
        <dbReference type="Pfam" id="PF13700"/>
    </source>
</evidence>
<reference evidence="2" key="1">
    <citation type="submission" date="2020-10" db="EMBL/GenBank/DDBJ databases">
        <authorList>
            <person name="Castelo-Branco R."/>
            <person name="Eusebio N."/>
            <person name="Adriana R."/>
            <person name="Vieira A."/>
            <person name="Brugerolle De Fraissinette N."/>
            <person name="Rezende De Castro R."/>
            <person name="Schneider M.P."/>
            <person name="Vasconcelos V."/>
            <person name="Leao P.N."/>
        </authorList>
    </citation>
    <scope>NUCLEOTIDE SEQUENCE</scope>
    <source>
        <strain evidence="2">LEGE 11467</strain>
    </source>
</reference>
<dbReference type="AlphaFoldDB" id="A0A928Z7M1"/>
<feature type="domain" description="DUF4158" evidence="1">
    <location>
        <begin position="4"/>
        <end position="138"/>
    </location>
</feature>
<dbReference type="InterPro" id="IPR025296">
    <property type="entry name" value="DUF4158"/>
</dbReference>